<keyword evidence="4" id="KW-1185">Reference proteome</keyword>
<dbReference type="EMBL" id="JABXJK010000075">
    <property type="protein sequence ID" value="MBA0973653.1"/>
    <property type="molecule type" value="Genomic_DNA"/>
</dbReference>
<proteinExistence type="predicted"/>
<reference evidence="1 5" key="2">
    <citation type="submission" date="2020-06" db="EMBL/GenBank/DDBJ databases">
        <title>Crossreactivity between MHC class I-restricted antigens from cancer cells and an enterococcal bacteriophage.</title>
        <authorList>
            <person name="Fluckiger A."/>
            <person name="Daillere R."/>
            <person name="Sassi M."/>
            <person name="Cattoir V."/>
            <person name="Kroemer G."/>
            <person name="Zitvogel L."/>
        </authorList>
    </citation>
    <scope>NUCLEOTIDE SEQUENCE [LARGE SCALE GENOMIC DNA]</scope>
    <source>
        <strain evidence="1 5">EG4</strain>
    </source>
</reference>
<gene>
    <name evidence="1" type="ORF">HWH42_13865</name>
    <name evidence="3" type="ORF">NCTC12360_00746</name>
    <name evidence="2" type="ORF">QRX88_13270</name>
</gene>
<reference evidence="3 4" key="1">
    <citation type="submission" date="2018-06" db="EMBL/GenBank/DDBJ databases">
        <authorList>
            <consortium name="Pathogen Informatics"/>
            <person name="Doyle S."/>
        </authorList>
    </citation>
    <scope>NUCLEOTIDE SEQUENCE [LARGE SCALE GENOMIC DNA]</scope>
    <source>
        <strain evidence="3 4">NCTC12360</strain>
    </source>
</reference>
<dbReference type="Proteomes" id="UP000571857">
    <property type="component" value="Unassembled WGS sequence"/>
</dbReference>
<dbReference type="EMBL" id="JASUBT010000009">
    <property type="protein sequence ID" value="MDL4936692.1"/>
    <property type="molecule type" value="Genomic_DNA"/>
</dbReference>
<accession>A0A2K3QU19</accession>
<evidence type="ECO:0000313" key="6">
    <source>
        <dbReference type="Proteomes" id="UP001241571"/>
    </source>
</evidence>
<evidence type="ECO:0000313" key="5">
    <source>
        <dbReference type="Proteomes" id="UP000571857"/>
    </source>
</evidence>
<dbReference type="OrthoDB" id="2187032at2"/>
<dbReference type="AlphaFoldDB" id="A0A2K3QU19"/>
<reference evidence="2 6" key="3">
    <citation type="submission" date="2023-06" db="EMBL/GenBank/DDBJ databases">
        <title>Acute promotion of culturable opportunistic pathogens and persistent increase of antibiotic resistance following antibiotic exposure in mouse gut microbiota.</title>
        <authorList>
            <person name="Li L."/>
            <person name="Wang B."/>
            <person name="Sun Y."/>
            <person name="Wang M."/>
            <person name="Xu H."/>
        </authorList>
    </citation>
    <scope>NUCLEOTIDE SEQUENCE [LARGE SCALE GENOMIC DNA]</scope>
    <source>
        <strain evidence="2 6">CRI2_2</strain>
    </source>
</reference>
<organism evidence="3 4">
    <name type="scientific">Enterococcus gallinarum</name>
    <dbReference type="NCBI Taxonomy" id="1353"/>
    <lineage>
        <taxon>Bacteria</taxon>
        <taxon>Bacillati</taxon>
        <taxon>Bacillota</taxon>
        <taxon>Bacilli</taxon>
        <taxon>Lactobacillales</taxon>
        <taxon>Enterococcaceae</taxon>
        <taxon>Enterococcus</taxon>
    </lineage>
</organism>
<name>A0A2K3QU19_ENTGA</name>
<protein>
    <submittedName>
        <fullName evidence="3">Uncharacterized protein</fullName>
    </submittedName>
</protein>
<evidence type="ECO:0000313" key="3">
    <source>
        <dbReference type="EMBL" id="STD82324.1"/>
    </source>
</evidence>
<dbReference type="EMBL" id="UFYW01000001">
    <property type="protein sequence ID" value="STD82324.1"/>
    <property type="molecule type" value="Genomic_DNA"/>
</dbReference>
<dbReference type="Proteomes" id="UP001241571">
    <property type="component" value="Unassembled WGS sequence"/>
</dbReference>
<sequence>MKKTEYLTIEDAALADLFLDLGDKYSNLELIDEEKDLDVVVLSNSDWQYLLEQLDDEVKEQFLAQAETDFLDEE</sequence>
<evidence type="ECO:0000313" key="1">
    <source>
        <dbReference type="EMBL" id="MBA0973653.1"/>
    </source>
</evidence>
<evidence type="ECO:0000313" key="2">
    <source>
        <dbReference type="EMBL" id="MDL4936692.1"/>
    </source>
</evidence>
<dbReference type="RefSeq" id="WP_060814313.1">
    <property type="nucleotide sequence ID" value="NZ_BSYC01000001.1"/>
</dbReference>
<dbReference type="Proteomes" id="UP000254807">
    <property type="component" value="Unassembled WGS sequence"/>
</dbReference>
<evidence type="ECO:0000313" key="4">
    <source>
        <dbReference type="Proteomes" id="UP000254807"/>
    </source>
</evidence>